<organism evidence="2 4">
    <name type="scientific">Aneurinibacillus migulanus</name>
    <name type="common">Bacillus migulanus</name>
    <dbReference type="NCBI Taxonomy" id="47500"/>
    <lineage>
        <taxon>Bacteria</taxon>
        <taxon>Bacillati</taxon>
        <taxon>Bacillota</taxon>
        <taxon>Bacilli</taxon>
        <taxon>Bacillales</taxon>
        <taxon>Paenibacillaceae</taxon>
        <taxon>Aneurinibacillus group</taxon>
        <taxon>Aneurinibacillus</taxon>
    </lineage>
</organism>
<accession>A0A0D1WAK6</accession>
<evidence type="ECO:0000313" key="5">
    <source>
        <dbReference type="Proteomes" id="UP000182836"/>
    </source>
</evidence>
<sequence>MFDLSLYKPTYVENWIEEVYQTNGILTPADMDIERIAEVFGGKVVDTKAKSHVRWEDDEDNFFVIFLNNALDELSKRSDFHHELCHPLQHAGNQERIPEAFKELQERQARTFQLYASIPFFMLRKLPIPQYENEAIDVLSKEFRVPYELAAERLHQIRRRLLQVRLDIQFSTYIQEEERKINGEMIRYKLND</sequence>
<reference evidence="2 4" key="1">
    <citation type="submission" date="2015-07" db="EMBL/GenBank/DDBJ databases">
        <title>Fjat-14205 dsm 2895.</title>
        <authorList>
            <person name="Liu B."/>
            <person name="Wang J."/>
            <person name="Zhu Y."/>
            <person name="Liu G."/>
            <person name="Chen Q."/>
            <person name="Chen Z."/>
            <person name="Lan J."/>
            <person name="Che J."/>
            <person name="Ge C."/>
            <person name="Shi H."/>
            <person name="Pan Z."/>
            <person name="Liu X."/>
        </authorList>
    </citation>
    <scope>NUCLEOTIDE SEQUENCE [LARGE SCALE GENOMIC DNA]</scope>
    <source>
        <strain evidence="2 4">DSM 2895</strain>
    </source>
</reference>
<evidence type="ECO:0000313" key="2">
    <source>
        <dbReference type="EMBL" id="KON95831.1"/>
    </source>
</evidence>
<dbReference type="Pfam" id="PF06114">
    <property type="entry name" value="Peptidase_M78"/>
    <property type="match status" value="1"/>
</dbReference>
<keyword evidence="4" id="KW-1185">Reference proteome</keyword>
<dbReference type="PATRIC" id="fig|47500.8.peg.6774"/>
<dbReference type="EMBL" id="LGUG01000004">
    <property type="protein sequence ID" value="KON95831.1"/>
    <property type="molecule type" value="Genomic_DNA"/>
</dbReference>
<proteinExistence type="predicted"/>
<dbReference type="Proteomes" id="UP000182836">
    <property type="component" value="Unassembled WGS sequence"/>
</dbReference>
<dbReference type="Proteomes" id="UP000037269">
    <property type="component" value="Unassembled WGS sequence"/>
</dbReference>
<reference evidence="3 5" key="2">
    <citation type="submission" date="2016-10" db="EMBL/GenBank/DDBJ databases">
        <authorList>
            <person name="de Groot N.N."/>
        </authorList>
    </citation>
    <scope>NUCLEOTIDE SEQUENCE [LARGE SCALE GENOMIC DNA]</scope>
    <source>
        <strain evidence="3 5">DSM 2895</strain>
    </source>
</reference>
<dbReference type="STRING" id="47500.AF333_10375"/>
<dbReference type="OrthoDB" id="2417909at2"/>
<evidence type="ECO:0000259" key="1">
    <source>
        <dbReference type="Pfam" id="PF06114"/>
    </source>
</evidence>
<dbReference type="RefSeq" id="WP_043065919.1">
    <property type="nucleotide sequence ID" value="NZ_BJOA01000232.1"/>
</dbReference>
<feature type="domain" description="IrrE N-terminal-like" evidence="1">
    <location>
        <begin position="40"/>
        <end position="155"/>
    </location>
</feature>
<evidence type="ECO:0000313" key="3">
    <source>
        <dbReference type="EMBL" id="SDI38945.1"/>
    </source>
</evidence>
<name>A0A0D1WAK6_ANEMI</name>
<dbReference type="InterPro" id="IPR010359">
    <property type="entry name" value="IrrE_HExxH"/>
</dbReference>
<dbReference type="AlphaFoldDB" id="A0A0D1WAK6"/>
<gene>
    <name evidence="2" type="ORF">AF333_10375</name>
    <name evidence="3" type="ORF">SAMN04487909_103305</name>
</gene>
<protein>
    <recommendedName>
        <fullName evidence="1">IrrE N-terminal-like domain-containing protein</fullName>
    </recommendedName>
</protein>
<evidence type="ECO:0000313" key="4">
    <source>
        <dbReference type="Proteomes" id="UP000037269"/>
    </source>
</evidence>
<dbReference type="EMBL" id="FNED01000003">
    <property type="protein sequence ID" value="SDI38945.1"/>
    <property type="molecule type" value="Genomic_DNA"/>
</dbReference>